<evidence type="ECO:0000313" key="2">
    <source>
        <dbReference type="EMBL" id="ANN73220.1"/>
    </source>
</evidence>
<dbReference type="AlphaFoldDB" id="A0A193G027"/>
<dbReference type="Proteomes" id="UP000092213">
    <property type="component" value="Chromosome"/>
</dbReference>
<name>A0A193G027_9BORD</name>
<organism evidence="2 3">
    <name type="scientific">Bordetella bronchialis</name>
    <dbReference type="NCBI Taxonomy" id="463025"/>
    <lineage>
        <taxon>Bacteria</taxon>
        <taxon>Pseudomonadati</taxon>
        <taxon>Pseudomonadota</taxon>
        <taxon>Betaproteobacteria</taxon>
        <taxon>Burkholderiales</taxon>
        <taxon>Alcaligenaceae</taxon>
        <taxon>Bordetella</taxon>
    </lineage>
</organism>
<gene>
    <name evidence="2" type="ORF">BAU08_19390</name>
</gene>
<keyword evidence="1" id="KW-1133">Transmembrane helix</keyword>
<evidence type="ECO:0000256" key="1">
    <source>
        <dbReference type="SAM" id="Phobius"/>
    </source>
</evidence>
<evidence type="ECO:0000313" key="3">
    <source>
        <dbReference type="Proteomes" id="UP000092213"/>
    </source>
</evidence>
<proteinExistence type="predicted"/>
<feature type="transmembrane region" description="Helical" evidence="1">
    <location>
        <begin position="127"/>
        <end position="148"/>
    </location>
</feature>
<feature type="transmembrane region" description="Helical" evidence="1">
    <location>
        <begin position="178"/>
        <end position="201"/>
    </location>
</feature>
<keyword evidence="1" id="KW-0472">Membrane</keyword>
<dbReference type="EMBL" id="CP016171">
    <property type="protein sequence ID" value="ANN73220.1"/>
    <property type="molecule type" value="Genomic_DNA"/>
</dbReference>
<keyword evidence="1" id="KW-0812">Transmembrane</keyword>
<reference evidence="2 3" key="1">
    <citation type="submission" date="2016-06" db="EMBL/GenBank/DDBJ databases">
        <title>Complete genome sequences of Bordetella bronchialis and Bordetella flabilis.</title>
        <authorList>
            <person name="LiPuma J.J."/>
            <person name="Spilker T."/>
        </authorList>
    </citation>
    <scope>NUCLEOTIDE SEQUENCE [LARGE SCALE GENOMIC DNA]</scope>
    <source>
        <strain evidence="2 3">AU17976</strain>
    </source>
</reference>
<feature type="transmembrane region" description="Helical" evidence="1">
    <location>
        <begin position="330"/>
        <end position="354"/>
    </location>
</feature>
<protein>
    <recommendedName>
        <fullName evidence="4">General secretion pathway protein</fullName>
    </recommendedName>
</protein>
<dbReference type="RefSeq" id="WP_066671097.1">
    <property type="nucleotide sequence ID" value="NZ_CP016171.1"/>
</dbReference>
<sequence length="366" mass="41041">MRIPFALTKVGFAARRFARRRADWYEYLADMIEDSEGKRTVKDIFASDAARYGARTARGIVSAYWAHRIDDSGNLGLTFAGTLPRREVSEIAAMQEKGHAIFADGLRDLAKLVLLTEKLRSILKSTLLIALLATMLLWLVVMVVVPYYTGPELLAAFPAIPTELYGPFSRLFFGSATWIAANASAIWLTTIGSSILFALSFPHFDGRVRRWLDRWGPYRLYRDIQAIAVVSTAANAVKRRSGVAVPLRDALQSQRAGAPRWLGQRLQAMLLRLEDSRAGATVFDVGLMDQELYWYLEDLTRAIGLDAALQKTRTRLETTMLKRVESRAVALRWVLLLGSVFALFAIMALHYAVIFDLRNATMLSAF</sequence>
<evidence type="ECO:0008006" key="4">
    <source>
        <dbReference type="Google" id="ProtNLM"/>
    </source>
</evidence>
<dbReference type="STRING" id="463025.BAU08_19390"/>
<accession>A0A193G027</accession>